<gene>
    <name evidence="1" type="ORF">CB0940_11209</name>
</gene>
<name>A0A2G5HE41_CERBT</name>
<comment type="caution">
    <text evidence="1">The sequence shown here is derived from an EMBL/GenBank/DDBJ whole genome shotgun (WGS) entry which is preliminary data.</text>
</comment>
<reference evidence="1 2" key="1">
    <citation type="submission" date="2015-10" db="EMBL/GenBank/DDBJ databases">
        <title>The cercosporin biosynthetic gene cluster was horizontally transferred to several fungal lineages and shown to be expanded in Cercospora beticola based on microsynteny with recipient genomes.</title>
        <authorList>
            <person name="De Jonge R."/>
            <person name="Ebert M.K."/>
            <person name="Suttle J.C."/>
            <person name="Jurick Ii W.M."/>
            <person name="Secor G.A."/>
            <person name="Thomma B.P."/>
            <person name="Van De Peer Y."/>
            <person name="Bolton M.D."/>
        </authorList>
    </citation>
    <scope>NUCLEOTIDE SEQUENCE [LARGE SCALE GENOMIC DNA]</scope>
    <source>
        <strain evidence="1 2">09-40</strain>
    </source>
</reference>
<accession>A0A2G5HE41</accession>
<protein>
    <submittedName>
        <fullName evidence="1">Uncharacterized protein</fullName>
    </submittedName>
</protein>
<evidence type="ECO:0000313" key="1">
    <source>
        <dbReference type="EMBL" id="PIA90826.1"/>
    </source>
</evidence>
<evidence type="ECO:0000313" key="2">
    <source>
        <dbReference type="Proteomes" id="UP000230605"/>
    </source>
</evidence>
<dbReference type="EMBL" id="LKMD01000107">
    <property type="protein sequence ID" value="PIA90826.1"/>
    <property type="molecule type" value="Genomic_DNA"/>
</dbReference>
<organism evidence="1 2">
    <name type="scientific">Cercospora beticola</name>
    <name type="common">Sugarbeet leaf spot fungus</name>
    <dbReference type="NCBI Taxonomy" id="122368"/>
    <lineage>
        <taxon>Eukaryota</taxon>
        <taxon>Fungi</taxon>
        <taxon>Dikarya</taxon>
        <taxon>Ascomycota</taxon>
        <taxon>Pezizomycotina</taxon>
        <taxon>Dothideomycetes</taxon>
        <taxon>Dothideomycetidae</taxon>
        <taxon>Mycosphaerellales</taxon>
        <taxon>Mycosphaerellaceae</taxon>
        <taxon>Cercospora</taxon>
    </lineage>
</organism>
<proteinExistence type="predicted"/>
<sequence>MASGTWMPGCAAETACASRRQTDKGGCVRMRACSCHDNGLQSSSDDKRSIFWKRPFFSARKLSPSRQQHPRHYQSSKLTLFDNNDFDHFNRPITNETLQPQCSSLPSSPRLLLSLSLLLCHKPPKKTPRTRQYPTAVAVTATLLPHLQALVLALEATAPAHTAETTPHHLLQSIRSPTAPRQAAERCQPVLALLLLQPDLLASLHPLVARAGHSVAPLPWVSSSLAVLHSLFKRRLDASYLRLFESAA</sequence>
<dbReference type="AlphaFoldDB" id="A0A2G5HE41"/>
<dbReference type="Proteomes" id="UP000230605">
    <property type="component" value="Chromosome 9"/>
</dbReference>